<dbReference type="RefSeq" id="WP_107890636.1">
    <property type="nucleotide sequence ID" value="NZ_NHSI01000033.1"/>
</dbReference>
<protein>
    <submittedName>
        <fullName evidence="1">Uncharacterized protein</fullName>
    </submittedName>
</protein>
<dbReference type="EMBL" id="QAAA01000001">
    <property type="protein sequence ID" value="PTN04043.1"/>
    <property type="molecule type" value="Genomic_DNA"/>
</dbReference>
<proteinExistence type="predicted"/>
<gene>
    <name evidence="1" type="ORF">C8N32_101241</name>
</gene>
<accession>A0A2T5BWP4</accession>
<dbReference type="AlphaFoldDB" id="A0A2T5BWP4"/>
<keyword evidence="2" id="KW-1185">Reference proteome</keyword>
<evidence type="ECO:0000313" key="2">
    <source>
        <dbReference type="Proteomes" id="UP000243859"/>
    </source>
</evidence>
<organism evidence="1 2">
    <name type="scientific">Rhodovulum imhoffii</name>
    <dbReference type="NCBI Taxonomy" id="365340"/>
    <lineage>
        <taxon>Bacteria</taxon>
        <taxon>Pseudomonadati</taxon>
        <taxon>Pseudomonadota</taxon>
        <taxon>Alphaproteobacteria</taxon>
        <taxon>Rhodobacterales</taxon>
        <taxon>Paracoccaceae</taxon>
        <taxon>Rhodovulum</taxon>
    </lineage>
</organism>
<reference evidence="1 2" key="1">
    <citation type="submission" date="2018-04" db="EMBL/GenBank/DDBJ databases">
        <title>Genomic Encyclopedia of Archaeal and Bacterial Type Strains, Phase II (KMG-II): from individual species to whole genera.</title>
        <authorList>
            <person name="Goeker M."/>
        </authorList>
    </citation>
    <scope>NUCLEOTIDE SEQUENCE [LARGE SCALE GENOMIC DNA]</scope>
    <source>
        <strain evidence="1 2">DSM 18064</strain>
    </source>
</reference>
<sequence>MKICVFGNSHTACLIEAWRAVRLGGEMDFFVQAGTGPAGMQLADGRIEPESARHRAFLERLGLPVRLDLTHYDALAVVGCGISKFRLTDVLNCCHVLGWPCPNPSDLPVITEPCLRAALSDALAGTTGASLVRRLRAARADVPVFAIPQPAPSERLLKMRCTGGGFRRLIRQGLALHAAEVFRQVARAVCSAEGAVFLPQPDATMTHGILTTGSFSTAATRLVDLKTPHPDQDILHANGAYGAVVLEALQAALRQGGKPCIPR</sequence>
<dbReference type="Proteomes" id="UP000243859">
    <property type="component" value="Unassembled WGS sequence"/>
</dbReference>
<evidence type="ECO:0000313" key="1">
    <source>
        <dbReference type="EMBL" id="PTN04043.1"/>
    </source>
</evidence>
<dbReference type="OrthoDB" id="6174477at2"/>
<comment type="caution">
    <text evidence="1">The sequence shown here is derived from an EMBL/GenBank/DDBJ whole genome shotgun (WGS) entry which is preliminary data.</text>
</comment>
<name>A0A2T5BWP4_9RHOB</name>